<dbReference type="PANTHER" id="PTHR39321">
    <property type="entry name" value="NICOTINATE-NUCLEOTIDE ADENYLYLTRANSFERASE-RELATED"/>
    <property type="match status" value="1"/>
</dbReference>
<dbReference type="NCBIfam" id="NF000839">
    <property type="entry name" value="PRK00071.1-1"/>
    <property type="match status" value="1"/>
</dbReference>
<evidence type="ECO:0000313" key="14">
    <source>
        <dbReference type="Proteomes" id="UP000519004"/>
    </source>
</evidence>
<dbReference type="EC" id="2.7.7.18" evidence="11"/>
<accession>A0A7W7Y092</accession>
<evidence type="ECO:0000256" key="7">
    <source>
        <dbReference type="ARBA" id="ARBA00022741"/>
    </source>
</evidence>
<dbReference type="SUPFAM" id="SSF52374">
    <property type="entry name" value="Nucleotidylyl transferase"/>
    <property type="match status" value="1"/>
</dbReference>
<evidence type="ECO:0000256" key="6">
    <source>
        <dbReference type="ARBA" id="ARBA00022695"/>
    </source>
</evidence>
<dbReference type="GO" id="GO:0004515">
    <property type="term" value="F:nicotinate-nucleotide adenylyltransferase activity"/>
    <property type="evidence" value="ECO:0007669"/>
    <property type="project" value="UniProtKB-UniRule"/>
</dbReference>
<dbReference type="CDD" id="cd02165">
    <property type="entry name" value="NMNAT"/>
    <property type="match status" value="1"/>
</dbReference>
<dbReference type="PANTHER" id="PTHR39321:SF3">
    <property type="entry name" value="PHOSPHOPANTETHEINE ADENYLYLTRANSFERASE"/>
    <property type="match status" value="1"/>
</dbReference>
<dbReference type="AlphaFoldDB" id="A0A7W7Y092"/>
<keyword evidence="7 11" id="KW-0547">Nucleotide-binding</keyword>
<feature type="domain" description="Cytidyltransferase-like" evidence="12">
    <location>
        <begin position="5"/>
        <end position="183"/>
    </location>
</feature>
<keyword evidence="14" id="KW-1185">Reference proteome</keyword>
<reference evidence="13 14" key="1">
    <citation type="submission" date="2020-08" db="EMBL/GenBank/DDBJ databases">
        <title>Genomic Encyclopedia of Type Strains, Phase IV (KMG-IV): sequencing the most valuable type-strain genomes for metagenomic binning, comparative biology and taxonomic classification.</title>
        <authorList>
            <person name="Goeker M."/>
        </authorList>
    </citation>
    <scope>NUCLEOTIDE SEQUENCE [LARGE SCALE GENOMIC DNA]</scope>
    <source>
        <strain evidence="13 14">DSM 25897</strain>
    </source>
</reference>
<evidence type="ECO:0000256" key="1">
    <source>
        <dbReference type="ARBA" id="ARBA00002324"/>
    </source>
</evidence>
<dbReference type="InterPro" id="IPR005248">
    <property type="entry name" value="NadD/NMNAT"/>
</dbReference>
<sequence length="219" mass="23789">MLTLLYGGTFDPVHLGHLAVARAARDALRARVRLVPAADPPHRAPPGANAAQRAAMLDLAIAGEPGLCVDRRELGRAGPSYTFDTLAELRRELGATAPLAWLVGADAFRGLPGWHRWRELFDLAHWVVAVRPGHDLAALDEPLASACAGRWVREPDALTAAPAGRIFVLEMPLRPESASELRRRIAAREDWAEMLPAAVAGYIRTEGLYGAVPRRPRGR</sequence>
<evidence type="ECO:0000256" key="8">
    <source>
        <dbReference type="ARBA" id="ARBA00022840"/>
    </source>
</evidence>
<evidence type="ECO:0000256" key="10">
    <source>
        <dbReference type="ARBA" id="ARBA00048721"/>
    </source>
</evidence>
<evidence type="ECO:0000256" key="2">
    <source>
        <dbReference type="ARBA" id="ARBA00005019"/>
    </source>
</evidence>
<comment type="pathway">
    <text evidence="2 11">Cofactor biosynthesis; NAD(+) biosynthesis; deamido-NAD(+) from nicotinate D-ribonucleotide: step 1/1.</text>
</comment>
<dbReference type="UniPathway" id="UPA00253">
    <property type="reaction ID" value="UER00332"/>
</dbReference>
<dbReference type="InterPro" id="IPR004821">
    <property type="entry name" value="Cyt_trans-like"/>
</dbReference>
<keyword evidence="5 11" id="KW-0808">Transferase</keyword>
<proteinExistence type="inferred from homology"/>
<dbReference type="GO" id="GO:0009435">
    <property type="term" value="P:NAD+ biosynthetic process"/>
    <property type="evidence" value="ECO:0007669"/>
    <property type="project" value="UniProtKB-UniRule"/>
</dbReference>
<dbReference type="InterPro" id="IPR014729">
    <property type="entry name" value="Rossmann-like_a/b/a_fold"/>
</dbReference>
<evidence type="ECO:0000256" key="5">
    <source>
        <dbReference type="ARBA" id="ARBA00022679"/>
    </source>
</evidence>
<dbReference type="NCBIfam" id="TIGR00125">
    <property type="entry name" value="cyt_tran_rel"/>
    <property type="match status" value="1"/>
</dbReference>
<dbReference type="EMBL" id="JACHHX010000010">
    <property type="protein sequence ID" value="MBB5015725.1"/>
    <property type="molecule type" value="Genomic_DNA"/>
</dbReference>
<name>A0A7W7Y092_9GAMM</name>
<evidence type="ECO:0000313" key="13">
    <source>
        <dbReference type="EMBL" id="MBB5015725.1"/>
    </source>
</evidence>
<comment type="catalytic activity">
    <reaction evidence="10 11">
        <text>nicotinate beta-D-ribonucleotide + ATP + H(+) = deamido-NAD(+) + diphosphate</text>
        <dbReference type="Rhea" id="RHEA:22860"/>
        <dbReference type="ChEBI" id="CHEBI:15378"/>
        <dbReference type="ChEBI" id="CHEBI:30616"/>
        <dbReference type="ChEBI" id="CHEBI:33019"/>
        <dbReference type="ChEBI" id="CHEBI:57502"/>
        <dbReference type="ChEBI" id="CHEBI:58437"/>
        <dbReference type="EC" id="2.7.7.18"/>
    </reaction>
</comment>
<dbReference type="NCBIfam" id="TIGR00482">
    <property type="entry name" value="nicotinate (nicotinamide) nucleotide adenylyltransferase"/>
    <property type="match status" value="1"/>
</dbReference>
<dbReference type="HAMAP" id="MF_00244">
    <property type="entry name" value="NaMN_adenylyltr"/>
    <property type="match status" value="1"/>
</dbReference>
<keyword evidence="8 11" id="KW-0067">ATP-binding</keyword>
<organism evidence="13 14">
    <name type="scientific">Rehaibacterium terrae</name>
    <dbReference type="NCBI Taxonomy" id="1341696"/>
    <lineage>
        <taxon>Bacteria</taxon>
        <taxon>Pseudomonadati</taxon>
        <taxon>Pseudomonadota</taxon>
        <taxon>Gammaproteobacteria</taxon>
        <taxon>Lysobacterales</taxon>
        <taxon>Lysobacteraceae</taxon>
        <taxon>Rehaibacterium</taxon>
    </lineage>
</organism>
<dbReference type="Gene3D" id="3.40.50.620">
    <property type="entry name" value="HUPs"/>
    <property type="match status" value="1"/>
</dbReference>
<evidence type="ECO:0000256" key="11">
    <source>
        <dbReference type="HAMAP-Rule" id="MF_00244"/>
    </source>
</evidence>
<keyword evidence="4 11" id="KW-0662">Pyridine nucleotide biosynthesis</keyword>
<dbReference type="GO" id="GO:0005524">
    <property type="term" value="F:ATP binding"/>
    <property type="evidence" value="ECO:0007669"/>
    <property type="project" value="UniProtKB-KW"/>
</dbReference>
<evidence type="ECO:0000256" key="4">
    <source>
        <dbReference type="ARBA" id="ARBA00022642"/>
    </source>
</evidence>
<gene>
    <name evidence="11" type="primary">nadD</name>
    <name evidence="13" type="ORF">HNQ58_001633</name>
</gene>
<evidence type="ECO:0000259" key="12">
    <source>
        <dbReference type="Pfam" id="PF01467"/>
    </source>
</evidence>
<protein>
    <recommendedName>
        <fullName evidence="11">Probable nicotinate-nucleotide adenylyltransferase</fullName>
        <ecNumber evidence="11">2.7.7.18</ecNumber>
    </recommendedName>
    <alternativeName>
        <fullName evidence="11">Deamido-NAD(+) diphosphorylase</fullName>
    </alternativeName>
    <alternativeName>
        <fullName evidence="11">Deamido-NAD(+) pyrophosphorylase</fullName>
    </alternativeName>
    <alternativeName>
        <fullName evidence="11">Nicotinate mononucleotide adenylyltransferase</fullName>
        <shortName evidence="11">NaMN adenylyltransferase</shortName>
    </alternativeName>
</protein>
<comment type="similarity">
    <text evidence="3 11">Belongs to the NadD family.</text>
</comment>
<dbReference type="Pfam" id="PF01467">
    <property type="entry name" value="CTP_transf_like"/>
    <property type="match status" value="1"/>
</dbReference>
<comment type="caution">
    <text evidence="13">The sequence shown here is derived from an EMBL/GenBank/DDBJ whole genome shotgun (WGS) entry which is preliminary data.</text>
</comment>
<keyword evidence="6 11" id="KW-0548">Nucleotidyltransferase</keyword>
<dbReference type="Proteomes" id="UP000519004">
    <property type="component" value="Unassembled WGS sequence"/>
</dbReference>
<evidence type="ECO:0000256" key="3">
    <source>
        <dbReference type="ARBA" id="ARBA00009014"/>
    </source>
</evidence>
<comment type="function">
    <text evidence="1 11">Catalyzes the reversible adenylation of nicotinate mononucleotide (NaMN) to nicotinic acid adenine dinucleotide (NaAD).</text>
</comment>
<evidence type="ECO:0000256" key="9">
    <source>
        <dbReference type="ARBA" id="ARBA00023027"/>
    </source>
</evidence>
<keyword evidence="9 11" id="KW-0520">NAD</keyword>